<protein>
    <submittedName>
        <fullName evidence="1">Uncharacterized protein</fullName>
    </submittedName>
</protein>
<evidence type="ECO:0000313" key="2">
    <source>
        <dbReference type="Proteomes" id="UP000297635"/>
    </source>
</evidence>
<dbReference type="RefSeq" id="WP_135471527.1">
    <property type="nucleotide sequence ID" value="NZ_SJSA01000001.1"/>
</dbReference>
<dbReference type="EMBL" id="SJSA01000001">
    <property type="protein sequence ID" value="TGG40518.1"/>
    <property type="molecule type" value="Genomic_DNA"/>
</dbReference>
<reference evidence="1 2" key="1">
    <citation type="submission" date="2019-02" db="EMBL/GenBank/DDBJ databases">
        <title>Isolation and identification of novel species under the genus Muribaculum.</title>
        <authorList>
            <person name="Miyake S."/>
            <person name="Ding Y."/>
            <person name="Low A."/>
            <person name="Soh M."/>
            <person name="Seedorf H."/>
        </authorList>
    </citation>
    <scope>NUCLEOTIDE SEQUENCE [LARGE SCALE GENOMIC DNA]</scope>
    <source>
        <strain evidence="1 2">TLL-A3</strain>
    </source>
</reference>
<evidence type="ECO:0000313" key="1">
    <source>
        <dbReference type="EMBL" id="TGG40518.1"/>
    </source>
</evidence>
<name>A0A4Z0VAG2_9BACT</name>
<dbReference type="AlphaFoldDB" id="A0A4Z0VAG2"/>
<proteinExistence type="predicted"/>
<accession>A0A4Z0VAG2</accession>
<dbReference type="Proteomes" id="UP000297635">
    <property type="component" value="Unassembled WGS sequence"/>
</dbReference>
<gene>
    <name evidence="1" type="ORF">EZ315_07450</name>
</gene>
<keyword evidence="2" id="KW-1185">Reference proteome</keyword>
<dbReference type="GeneID" id="82149624"/>
<sequence>METVNGTICISHAELTGRIITTANLKALVRRGKIKQIRRGGNGRTALYDIESLPTRIQVDVFREYGNPYIISLGEITPKPSDVAYYSCVVLPNGSKLPKEYIEKYSYGCAVLSRCIELHTTKKYTWEKLGEAVKRLPIKYKSCLPKSAAVLRRKAHNYIMQGPVCLISLKFGNSNASKL</sequence>
<organism evidence="1 2">
    <name type="scientific">Duncaniella freteri</name>
    <dbReference type="NCBI Taxonomy" id="2530391"/>
    <lineage>
        <taxon>Bacteria</taxon>
        <taxon>Pseudomonadati</taxon>
        <taxon>Bacteroidota</taxon>
        <taxon>Bacteroidia</taxon>
        <taxon>Bacteroidales</taxon>
        <taxon>Muribaculaceae</taxon>
        <taxon>Duncaniella</taxon>
    </lineage>
</organism>
<comment type="caution">
    <text evidence="1">The sequence shown here is derived from an EMBL/GenBank/DDBJ whole genome shotgun (WGS) entry which is preliminary data.</text>
</comment>